<protein>
    <submittedName>
        <fullName evidence="1">Inner spore coat protein H</fullName>
    </submittedName>
</protein>
<accession>A0A7I8DDZ2</accession>
<dbReference type="KEGG" id="eff:skT53_33100"/>
<dbReference type="PANTHER" id="PTHR40050">
    <property type="entry name" value="INNER SPORE COAT PROTEIN H"/>
    <property type="match status" value="1"/>
</dbReference>
<dbReference type="PANTHER" id="PTHR40050:SF1">
    <property type="entry name" value="INNER SPORE COAT PROTEIN H"/>
    <property type="match status" value="1"/>
</dbReference>
<evidence type="ECO:0000313" key="1">
    <source>
        <dbReference type="EMBL" id="BCJ88325.1"/>
    </source>
</evidence>
<dbReference type="AlphaFoldDB" id="A0A7I8DDZ2"/>
<sequence length="361" mass="42363">MTALPTYSLFIHPNDLRDLRADIWSDELIAARLKKGEKIFPVEICYRGSHIRKLPKKSYLIQFKSSRKKSPVPEFHLNAEYNDPSLIRNRLSFHFFKRIGALAPEASHIFLKVNGEPAGLYLQIESVDEFFLKKRGLPPGNIYYAINDNANFSLISPIMNEVKSRLEKGYELKCGKEEDFGYLRKLIYVINSTPQSDFPNEIVKHIAIEPYLRWLIGVVCTQNFDGFIQNYALYRNSETGIFEILPWDYDATWGRDINGELMSADYIPITGYNTLTARILDVYDFRKRYREMITEILETAFTKNELEPVLLEWFDTLRPYLKMDPFKKKNELDAFEAEFELILRYIEDRNRYLVKNIASLK</sequence>
<keyword evidence="2" id="KW-1185">Reference proteome</keyword>
<dbReference type="InterPro" id="IPR014867">
    <property type="entry name" value="Spore_coat_CotH_CotH2/3/7"/>
</dbReference>
<evidence type="ECO:0000313" key="2">
    <source>
        <dbReference type="Proteomes" id="UP000593802"/>
    </source>
</evidence>
<keyword evidence="1" id="KW-0167">Capsid protein</keyword>
<keyword evidence="1" id="KW-0946">Virion</keyword>
<organism evidence="1 2">
    <name type="scientific">Effusibacillus dendaii</name>
    <dbReference type="NCBI Taxonomy" id="2743772"/>
    <lineage>
        <taxon>Bacteria</taxon>
        <taxon>Bacillati</taxon>
        <taxon>Bacillota</taxon>
        <taxon>Bacilli</taxon>
        <taxon>Bacillales</taxon>
        <taxon>Alicyclobacillaceae</taxon>
        <taxon>Effusibacillus</taxon>
    </lineage>
</organism>
<name>A0A7I8DDZ2_9BACL</name>
<dbReference type="Proteomes" id="UP000593802">
    <property type="component" value="Chromosome"/>
</dbReference>
<reference evidence="1 2" key="1">
    <citation type="submission" date="2020-08" db="EMBL/GenBank/DDBJ databases">
        <title>Complete Genome Sequence of Effusibacillus dendaii Strain skT53, Isolated from Farmland soil.</title>
        <authorList>
            <person name="Konishi T."/>
            <person name="Kawasaki H."/>
        </authorList>
    </citation>
    <scope>NUCLEOTIDE SEQUENCE [LARGE SCALE GENOMIC DNA]</scope>
    <source>
        <strain evidence="2">skT53</strain>
    </source>
</reference>
<proteinExistence type="predicted"/>
<dbReference type="RefSeq" id="WP_200758952.1">
    <property type="nucleotide sequence ID" value="NZ_AP023366.1"/>
</dbReference>
<dbReference type="Pfam" id="PF08757">
    <property type="entry name" value="CotH"/>
    <property type="match status" value="1"/>
</dbReference>
<gene>
    <name evidence="1" type="primary">cotH</name>
    <name evidence="1" type="ORF">skT53_33100</name>
</gene>
<dbReference type="EMBL" id="AP023366">
    <property type="protein sequence ID" value="BCJ88325.1"/>
    <property type="molecule type" value="Genomic_DNA"/>
</dbReference>